<feature type="coiled-coil region" evidence="1">
    <location>
        <begin position="778"/>
        <end position="805"/>
    </location>
</feature>
<evidence type="ECO:0000256" key="2">
    <source>
        <dbReference type="SAM" id="MobiDB-lite"/>
    </source>
</evidence>
<sequence>MLQFHGIKLILLVIVTAVQSQLAFETKEMLPININNQIGSQLIRDVVTENKLLDNVNYISDDKNEANNLFLIEPFQKSLKVFSQQSLLIEHEPTEVIEQYSQQKESQDINKENSKISIQVEKEISKETQNLNEKKQKEEIIYNKKILNSIKDGKIQNKILQSDQKIENNNDNDIIIQDIKIEQLHQVVKSKKEDTQSQNEDLIIIKIDEEIKTTPRIFGVMDNNNQIEQQEIDLNNEKDLEESEQIDLDEFNTINSKIETKQNQQLDKQSVNQEKDITLDEKVNKKQLSNVLKNNKKQQNDKKNKQQNLKVKSTKSKQDGNMDSKDQKLIGELIKVQAESDNVDLNIFENENSDLIPIIIEDSQIPQKSNILKDKSQKVKQNTEKEKNNKQNDIVQDNLNKDKTKADINVDETKFEEIQSELDELARELDQLSQDQTKIQNELNQDSTKIQNVNNDSKNQEEQDSNDTLQYITISTNNDPVIFNSLEDDYYVDDLNNELEQQTLQQIPTINIESKNEQEEVKVFIVNNPEQLVTYKQNNNNEDQFLEDDIQQNGIDTQIQENDVNISIDNNNDDQKSNDNQIQNNNKQSLNQDDDYQGIDELQSENQKFKFNNYEKVEIKKNSQIKKEISVDVDNNIKNENINNNEVFFTNDEFQRIASESEAEIIENLEDLQEEMQAVYQRQIKSDQFESIKNNQYENNIKKYQQKIDENKKQIQLEQDYLDQIRNTQIRDQNQKMKDDEFNKMINDLINEFDYKNQRERDIINYERQITQHIIDNIEELRYAEKILQNDYNELSEEEELFENQEYEQYNDQRYQEAQTQLRRQEFQKQCDDDDQPSNQSNQNNESNQNQAISEYEEEIEKRKKEVIEKIKKELMLKKERLKNNNNNNKKTDNLSSYEFERIYLDWATDKEDIISNILLHSGNSDIEQMTTNHIQENLVQKISKKQEVEEEIKKLYQNYNKNGQHLRGQR</sequence>
<evidence type="ECO:0000256" key="3">
    <source>
        <dbReference type="SAM" id="SignalP"/>
    </source>
</evidence>
<organism evidence="4 5">
    <name type="scientific">Paramecium sonneborni</name>
    <dbReference type="NCBI Taxonomy" id="65129"/>
    <lineage>
        <taxon>Eukaryota</taxon>
        <taxon>Sar</taxon>
        <taxon>Alveolata</taxon>
        <taxon>Ciliophora</taxon>
        <taxon>Intramacronucleata</taxon>
        <taxon>Oligohymenophorea</taxon>
        <taxon>Peniculida</taxon>
        <taxon>Parameciidae</taxon>
        <taxon>Paramecium</taxon>
    </lineage>
</organism>
<dbReference type="AlphaFoldDB" id="A0A8S1PSK6"/>
<keyword evidence="5" id="KW-1185">Reference proteome</keyword>
<gene>
    <name evidence="4" type="ORF">PSON_ATCC_30995.1.T0860049</name>
</gene>
<feature type="region of interest" description="Disordered" evidence="2">
    <location>
        <begin position="441"/>
        <end position="465"/>
    </location>
</feature>
<name>A0A8S1PSK6_9CILI</name>
<feature type="compositionally biased region" description="Basic and acidic residues" evidence="2">
    <location>
        <begin position="371"/>
        <end position="390"/>
    </location>
</feature>
<accession>A0A8S1PSK6</accession>
<evidence type="ECO:0000313" key="4">
    <source>
        <dbReference type="EMBL" id="CAD8106145.1"/>
    </source>
</evidence>
<reference evidence="4" key="1">
    <citation type="submission" date="2021-01" db="EMBL/GenBank/DDBJ databases">
        <authorList>
            <consortium name="Genoscope - CEA"/>
            <person name="William W."/>
        </authorList>
    </citation>
    <scope>NUCLEOTIDE SEQUENCE</scope>
</reference>
<keyword evidence="3" id="KW-0732">Signal</keyword>
<keyword evidence="1" id="KW-0175">Coiled coil</keyword>
<feature type="signal peptide" evidence="3">
    <location>
        <begin position="1"/>
        <end position="20"/>
    </location>
</feature>
<feature type="compositionally biased region" description="Low complexity" evidence="2">
    <location>
        <begin position="578"/>
        <end position="589"/>
    </location>
</feature>
<evidence type="ECO:0000256" key="1">
    <source>
        <dbReference type="SAM" id="Coils"/>
    </source>
</evidence>
<proteinExistence type="predicted"/>
<feature type="coiled-coil region" evidence="1">
    <location>
        <begin position="662"/>
        <end position="721"/>
    </location>
</feature>
<feature type="region of interest" description="Disordered" evidence="2">
    <location>
        <begin position="570"/>
        <end position="593"/>
    </location>
</feature>
<feature type="compositionally biased region" description="Basic and acidic residues" evidence="2">
    <location>
        <begin position="316"/>
        <end position="325"/>
    </location>
</feature>
<feature type="chain" id="PRO_5035903534" evidence="3">
    <location>
        <begin position="21"/>
        <end position="971"/>
    </location>
</feature>
<feature type="region of interest" description="Disordered" evidence="2">
    <location>
        <begin position="371"/>
        <end position="400"/>
    </location>
</feature>
<dbReference type="OrthoDB" id="309660at2759"/>
<feature type="region of interest" description="Disordered" evidence="2">
    <location>
        <begin position="815"/>
        <end position="852"/>
    </location>
</feature>
<dbReference type="EMBL" id="CAJJDN010000086">
    <property type="protein sequence ID" value="CAD8106145.1"/>
    <property type="molecule type" value="Genomic_DNA"/>
</dbReference>
<protein>
    <submittedName>
        <fullName evidence="4">Uncharacterized protein</fullName>
    </submittedName>
</protein>
<comment type="caution">
    <text evidence="4">The sequence shown here is derived from an EMBL/GenBank/DDBJ whole genome shotgun (WGS) entry which is preliminary data.</text>
</comment>
<evidence type="ECO:0000313" key="5">
    <source>
        <dbReference type="Proteomes" id="UP000692954"/>
    </source>
</evidence>
<feature type="region of interest" description="Disordered" evidence="2">
    <location>
        <begin position="289"/>
        <end position="325"/>
    </location>
</feature>
<dbReference type="Proteomes" id="UP000692954">
    <property type="component" value="Unassembled WGS sequence"/>
</dbReference>
<feature type="compositionally biased region" description="Polar residues" evidence="2">
    <location>
        <begin position="441"/>
        <end position="457"/>
    </location>
</feature>
<feature type="compositionally biased region" description="Low complexity" evidence="2">
    <location>
        <begin position="837"/>
        <end position="851"/>
    </location>
</feature>